<protein>
    <recommendedName>
        <fullName evidence="7">Ubiquitin-like protease family profile domain-containing protein</fullName>
    </recommendedName>
</protein>
<dbReference type="Bgee" id="ENSELUG00000023782">
    <property type="expression patterns" value="Expressed in stomach and 14 other cell types or tissues"/>
</dbReference>
<dbReference type="SUPFAM" id="SSF54001">
    <property type="entry name" value="Cysteine proteinases"/>
    <property type="match status" value="1"/>
</dbReference>
<evidence type="ECO:0000259" key="7">
    <source>
        <dbReference type="PROSITE" id="PS50600"/>
    </source>
</evidence>
<dbReference type="InterPro" id="IPR003653">
    <property type="entry name" value="Peptidase_C48_C"/>
</dbReference>
<dbReference type="GO" id="GO:0005634">
    <property type="term" value="C:nucleus"/>
    <property type="evidence" value="ECO:0007669"/>
    <property type="project" value="TreeGrafter"/>
</dbReference>
<reference evidence="8" key="3">
    <citation type="submission" date="2025-08" db="UniProtKB">
        <authorList>
            <consortium name="Ensembl"/>
        </authorList>
    </citation>
    <scope>IDENTIFICATION</scope>
</reference>
<keyword evidence="9" id="KW-1185">Reference proteome</keyword>
<keyword evidence="5" id="KW-0378">Hydrolase</keyword>
<dbReference type="Ensembl" id="ENSELUT00000036703.3">
    <property type="protein sequence ID" value="ENSELUP00000042534.2"/>
    <property type="gene ID" value="ENSELUG00000023782.3"/>
</dbReference>
<dbReference type="GO" id="GO:0006508">
    <property type="term" value="P:proteolysis"/>
    <property type="evidence" value="ECO:0007669"/>
    <property type="project" value="UniProtKB-KW"/>
</dbReference>
<dbReference type="GO" id="GO:0005737">
    <property type="term" value="C:cytoplasm"/>
    <property type="evidence" value="ECO:0007669"/>
    <property type="project" value="TreeGrafter"/>
</dbReference>
<keyword evidence="2" id="KW-0597">Phosphoprotein</keyword>
<keyword evidence="4" id="KW-0833">Ubl conjugation pathway</keyword>
<evidence type="ECO:0000313" key="8">
    <source>
        <dbReference type="Ensembl" id="ENSELUP00000042534.2"/>
    </source>
</evidence>
<evidence type="ECO:0000256" key="3">
    <source>
        <dbReference type="ARBA" id="ARBA00022670"/>
    </source>
</evidence>
<dbReference type="FunFam" id="1.10.418.20:FF:000004">
    <property type="entry name" value="sentrin-specific protease 7 isoform X1"/>
    <property type="match status" value="1"/>
</dbReference>
<evidence type="ECO:0000256" key="5">
    <source>
        <dbReference type="ARBA" id="ARBA00022801"/>
    </source>
</evidence>
<evidence type="ECO:0000313" key="9">
    <source>
        <dbReference type="Proteomes" id="UP000265140"/>
    </source>
</evidence>
<feature type="region of interest" description="Disordered" evidence="6">
    <location>
        <begin position="128"/>
        <end position="158"/>
    </location>
</feature>
<dbReference type="GO" id="GO:0016926">
    <property type="term" value="P:protein desumoylation"/>
    <property type="evidence" value="ECO:0007669"/>
    <property type="project" value="TreeGrafter"/>
</dbReference>
<dbReference type="Proteomes" id="UP000265140">
    <property type="component" value="Chromosome 22"/>
</dbReference>
<dbReference type="GeneTree" id="ENSGT00940000157308"/>
<dbReference type="InterPro" id="IPR038765">
    <property type="entry name" value="Papain-like_cys_pep_sf"/>
</dbReference>
<dbReference type="PROSITE" id="PS50600">
    <property type="entry name" value="ULP_PROTEASE"/>
    <property type="match status" value="1"/>
</dbReference>
<dbReference type="InParanoid" id="A0A3P9APD2"/>
<dbReference type="GO" id="GO:0070139">
    <property type="term" value="F:SUMO-specific endopeptidase activity"/>
    <property type="evidence" value="ECO:0007669"/>
    <property type="project" value="TreeGrafter"/>
</dbReference>
<dbReference type="InterPro" id="IPR051947">
    <property type="entry name" value="Sentrin-specific_protease"/>
</dbReference>
<dbReference type="FunFam" id="1.10.418.20:FF:000001">
    <property type="entry name" value="sentrin-specific protease 6 isoform X1"/>
    <property type="match status" value="1"/>
</dbReference>
<dbReference type="PANTHER" id="PTHR46896:SF2">
    <property type="entry name" value="SENTRIN-SPECIFIC PROTEASE 7"/>
    <property type="match status" value="1"/>
</dbReference>
<name>A0A3P9APD2_ESOLU</name>
<evidence type="ECO:0000256" key="2">
    <source>
        <dbReference type="ARBA" id="ARBA00022553"/>
    </source>
</evidence>
<proteinExistence type="inferred from homology"/>
<dbReference type="PANTHER" id="PTHR46896">
    <property type="entry name" value="SENTRIN-SPECIFIC PROTEASE"/>
    <property type="match status" value="1"/>
</dbReference>
<evidence type="ECO:0000256" key="6">
    <source>
        <dbReference type="SAM" id="MobiDB-lite"/>
    </source>
</evidence>
<reference evidence="8" key="4">
    <citation type="submission" date="2025-09" db="UniProtKB">
        <authorList>
            <consortium name="Ensembl"/>
        </authorList>
    </citation>
    <scope>IDENTIFICATION</scope>
</reference>
<accession>A0A3P9APD2</accession>
<evidence type="ECO:0000256" key="4">
    <source>
        <dbReference type="ARBA" id="ARBA00022786"/>
    </source>
</evidence>
<dbReference type="Gene3D" id="1.10.418.20">
    <property type="match status" value="2"/>
</dbReference>
<feature type="domain" description="Ubiquitin-like protease family profile" evidence="7">
    <location>
        <begin position="26"/>
        <end position="261"/>
    </location>
</feature>
<comment type="similarity">
    <text evidence="1">Belongs to the peptidase C48 family.</text>
</comment>
<keyword evidence="3" id="KW-0645">Protease</keyword>
<sequence length="339" mass="39489">MFPNEPYRLAIIRLIQYPPLPSRGRIAVTTEDLDCLDRGQFLNDVIIDFYLKYLLLERAPGPLAERCHVFSSFFYKQLTRRDTFLEEAARRQWPAVHDSVPNTHFPRAHWYLVVICFPGLEQAQHEEWSGPVEVENSGEKRKWESQASAGPSPEAGHTKMKEAGVLGIPDASRSKYSCFCFLWVCLEPPNNPSSDCVCIEAYIIWILLPGLLSYLHVEWRVRRRTPRDFTGDSMKGSHCRVPLQDNSSDCGLYLLQYVESFLQNPVVHFDLPVVLEHWFPRQQVWRKREEIRNLVMELHSRQDKGASMIVENELTVEHNCFSCPSVSHINHYKYSLQYY</sequence>
<reference evidence="8" key="2">
    <citation type="submission" date="2020-02" db="EMBL/GenBank/DDBJ databases">
        <title>Esox lucius (northern pike) genome, fEsoLuc1, primary haplotype.</title>
        <authorList>
            <person name="Myers G."/>
            <person name="Karagic N."/>
            <person name="Meyer A."/>
            <person name="Pippel M."/>
            <person name="Reichard M."/>
            <person name="Winkler S."/>
            <person name="Tracey A."/>
            <person name="Sims Y."/>
            <person name="Howe K."/>
            <person name="Rhie A."/>
            <person name="Formenti G."/>
            <person name="Durbin R."/>
            <person name="Fedrigo O."/>
            <person name="Jarvis E.D."/>
        </authorList>
    </citation>
    <scope>NUCLEOTIDE SEQUENCE [LARGE SCALE GENOMIC DNA]</scope>
</reference>
<dbReference type="Pfam" id="PF02902">
    <property type="entry name" value="Peptidase_C48"/>
    <property type="match status" value="1"/>
</dbReference>
<dbReference type="AlphaFoldDB" id="A0A3P9APD2"/>
<organism evidence="8 9">
    <name type="scientific">Esox lucius</name>
    <name type="common">Northern pike</name>
    <dbReference type="NCBI Taxonomy" id="8010"/>
    <lineage>
        <taxon>Eukaryota</taxon>
        <taxon>Metazoa</taxon>
        <taxon>Chordata</taxon>
        <taxon>Craniata</taxon>
        <taxon>Vertebrata</taxon>
        <taxon>Euteleostomi</taxon>
        <taxon>Actinopterygii</taxon>
        <taxon>Neopterygii</taxon>
        <taxon>Teleostei</taxon>
        <taxon>Protacanthopterygii</taxon>
        <taxon>Esociformes</taxon>
        <taxon>Esocidae</taxon>
        <taxon>Esox</taxon>
    </lineage>
</organism>
<reference evidence="9" key="1">
    <citation type="journal article" date="2014" name="PLoS ONE">
        <title>The genome and linkage map of the northern pike (Esox lucius): conserved synteny revealed between the salmonid sister group and the Neoteleostei.</title>
        <authorList>
            <person name="Rondeau E.B."/>
            <person name="Minkley D.R."/>
            <person name="Leong J.S."/>
            <person name="Messmer A.M."/>
            <person name="Jantzen J.R."/>
            <person name="von Schalburg K.R."/>
            <person name="Lemon C."/>
            <person name="Bird N.H."/>
            <person name="Koop B.F."/>
        </authorList>
    </citation>
    <scope>NUCLEOTIDE SEQUENCE</scope>
</reference>
<evidence type="ECO:0000256" key="1">
    <source>
        <dbReference type="ARBA" id="ARBA00005234"/>
    </source>
</evidence>